<dbReference type="InterPro" id="IPR001763">
    <property type="entry name" value="Rhodanese-like_dom"/>
</dbReference>
<feature type="compositionally biased region" description="Low complexity" evidence="5">
    <location>
        <begin position="105"/>
        <end position="120"/>
    </location>
</feature>
<keyword evidence="4" id="KW-0333">Golgi apparatus</keyword>
<evidence type="ECO:0000259" key="6">
    <source>
        <dbReference type="PROSITE" id="PS50086"/>
    </source>
</evidence>
<keyword evidence="3" id="KW-0217">Developmental protein</keyword>
<keyword evidence="9" id="KW-1185">Reference proteome</keyword>
<evidence type="ECO:0000313" key="9">
    <source>
        <dbReference type="Proteomes" id="UP001165122"/>
    </source>
</evidence>
<evidence type="ECO:0000256" key="5">
    <source>
        <dbReference type="SAM" id="MobiDB-lite"/>
    </source>
</evidence>
<dbReference type="Gene3D" id="1.10.472.80">
    <property type="entry name" value="Ypt/Rab-GAP domain of gyp1p, domain 3"/>
    <property type="match status" value="1"/>
</dbReference>
<evidence type="ECO:0000256" key="1">
    <source>
        <dbReference type="ARBA" id="ARBA00004601"/>
    </source>
</evidence>
<dbReference type="Proteomes" id="UP001165122">
    <property type="component" value="Unassembled WGS sequence"/>
</dbReference>
<dbReference type="GO" id="GO:0042147">
    <property type="term" value="P:retrograde transport, endosome to Golgi"/>
    <property type="evidence" value="ECO:0007669"/>
    <property type="project" value="InterPro"/>
</dbReference>
<dbReference type="InterPro" id="IPR000195">
    <property type="entry name" value="Rab-GAP-TBC_dom"/>
</dbReference>
<dbReference type="Pfam" id="PF00581">
    <property type="entry name" value="Rhodanese"/>
    <property type="match status" value="1"/>
</dbReference>
<feature type="domain" description="Rhodanese" evidence="7">
    <location>
        <begin position="576"/>
        <end position="603"/>
    </location>
</feature>
<evidence type="ECO:0000256" key="3">
    <source>
        <dbReference type="ARBA" id="ARBA00022473"/>
    </source>
</evidence>
<dbReference type="InterPro" id="IPR039755">
    <property type="entry name" value="TBC1D23"/>
</dbReference>
<protein>
    <recommendedName>
        <fullName evidence="2">TBC1 domain family member 23</fullName>
    </recommendedName>
</protein>
<feature type="compositionally biased region" description="Acidic residues" evidence="5">
    <location>
        <begin position="94"/>
        <end position="104"/>
    </location>
</feature>
<dbReference type="PANTHER" id="PTHR13297:SF5">
    <property type="entry name" value="TBC1 DOMAIN FAMILY MEMBER 23"/>
    <property type="match status" value="1"/>
</dbReference>
<dbReference type="InterPro" id="IPR036873">
    <property type="entry name" value="Rhodanese-like_dom_sf"/>
</dbReference>
<name>A0A9W7DTV5_9STRA</name>
<feature type="compositionally biased region" description="Basic and acidic residues" evidence="5">
    <location>
        <begin position="463"/>
        <end position="482"/>
    </location>
</feature>
<feature type="compositionally biased region" description="Acidic residues" evidence="5">
    <location>
        <begin position="514"/>
        <end position="537"/>
    </location>
</feature>
<feature type="region of interest" description="Disordered" evidence="5">
    <location>
        <begin position="800"/>
        <end position="940"/>
    </location>
</feature>
<dbReference type="SUPFAM" id="SSF47923">
    <property type="entry name" value="Ypt/Rab-GAP domain of gyp1p"/>
    <property type="match status" value="2"/>
</dbReference>
<proteinExistence type="predicted"/>
<reference evidence="9" key="1">
    <citation type="journal article" date="2023" name="Commun. Biol.">
        <title>Genome analysis of Parmales, the sister group of diatoms, reveals the evolutionary specialization of diatoms from phago-mixotrophs to photoautotrophs.</title>
        <authorList>
            <person name="Ban H."/>
            <person name="Sato S."/>
            <person name="Yoshikawa S."/>
            <person name="Yamada K."/>
            <person name="Nakamura Y."/>
            <person name="Ichinomiya M."/>
            <person name="Sato N."/>
            <person name="Blanc-Mathieu R."/>
            <person name="Endo H."/>
            <person name="Kuwata A."/>
            <person name="Ogata H."/>
        </authorList>
    </citation>
    <scope>NUCLEOTIDE SEQUENCE [LARGE SCALE GENOMIC DNA]</scope>
    <source>
        <strain evidence="9">NIES 3700</strain>
    </source>
</reference>
<feature type="compositionally biased region" description="Polar residues" evidence="5">
    <location>
        <begin position="491"/>
        <end position="503"/>
    </location>
</feature>
<feature type="compositionally biased region" description="Polar residues" evidence="5">
    <location>
        <begin position="80"/>
        <end position="91"/>
    </location>
</feature>
<gene>
    <name evidence="8" type="ORF">TrLO_g10982</name>
</gene>
<evidence type="ECO:0000256" key="4">
    <source>
        <dbReference type="ARBA" id="ARBA00023034"/>
    </source>
</evidence>
<dbReference type="EMBL" id="BRXW01000437">
    <property type="protein sequence ID" value="GMH54707.1"/>
    <property type="molecule type" value="Genomic_DNA"/>
</dbReference>
<dbReference type="SUPFAM" id="SSF52821">
    <property type="entry name" value="Rhodanese/Cell cycle control phosphatase"/>
    <property type="match status" value="1"/>
</dbReference>
<feature type="region of interest" description="Disordered" evidence="5">
    <location>
        <begin position="444"/>
        <end position="571"/>
    </location>
</feature>
<dbReference type="Gene3D" id="3.40.250.10">
    <property type="entry name" value="Rhodanese-like domain"/>
    <property type="match status" value="1"/>
</dbReference>
<dbReference type="GO" id="GO:0005802">
    <property type="term" value="C:trans-Golgi network"/>
    <property type="evidence" value="ECO:0007669"/>
    <property type="project" value="TreeGrafter"/>
</dbReference>
<comment type="subcellular location">
    <subcellularLocation>
        <location evidence="1">Golgi apparatus</location>
        <location evidence="1">trans-Golgi network</location>
    </subcellularLocation>
</comment>
<feature type="compositionally biased region" description="Gly residues" evidence="5">
    <location>
        <begin position="902"/>
        <end position="918"/>
    </location>
</feature>
<dbReference type="SMART" id="SM00164">
    <property type="entry name" value="TBC"/>
    <property type="match status" value="1"/>
</dbReference>
<sequence>MDALDKLLLLPSPPRHSVLSICRSLGHIPSSHRGRVYKILLNVSPLPLAASLETKIKRAEATSPPTADSTTTTPPPPTPQQVSSPELTSRLSIDDYDDDNDESVSESINSDNSENSSIGDLEAERELEKQSKGSFQVEGKWAKSPLVEEPKKLVNQRVVKADAERTRGSHPQIERLLTHFCHSNDLKYKQGLNELLAPFLTLDYTSPSDSEFQPPYSTEEGESEKNVFNELVGYGCFEEFLKKFLPTNVYADDGFAALQCCFRIFRLLLLYHDPNLCKLLDGHRLPPELYASGWFLTLFSQRLDMESLWKWWDLYVLYDEPHLHHFICLRLLMRGAEEINEAGEASLPVVLQQLSMQVESIDPVKLLQEARMVSDETPRSFTSLLDRACWGGNYINEKVRRFEKQSLKLVLKSVGAWSCVPISADEGIGFALKDWGIIEPNYIEKNGRTPPRFRNRSRGSSAESRDKLFSGTDEDKTADKPPKPFQDLPSYLTSPTGSHTSYESDMDSMASEFSESEVEDDFSDEEGEGGEENDEDAPTSPVKVKGGGEGASVGVPLPTTPNTLKQSKIIHQRKSSKKKYVLLDCRPKSEFDDCHVYGSIHLDDECWNTGEVASVVEGFKEMKDCHFALIGSGPSSFDLQMSVNAHKTGPSKSWKRKQRLKNASGDVVEKSGGFLKKMAAAMTTKKENDPNKFVPRGGGDEEDDLDPEHMQVGALEEDIAVSRWVCMFLQLDFAHVSYVRGGIKAIVRELKKAGKENGVGLAEGAEATLEGNKVGKSEVDEAMSASGRAIEKMMKNMVGDLSPTVAWMPGDDEEEEEGEEEDGGGEGGGKGEDEVGAQPQGKKPPAEKDQRKSRRSLEGVGKGWNSFVSNASKAFERRSSKEGSEFGGGGGKSNSNSPKNSGGSGGMFGGRMFGGGDKSVGEKSGEGGQKISNDSSRSSELDLIRSELEGNLAEGAQHPSDKAAPMWVRKLSVQMEKAGTGFLMASQKLGEKSREVGNELVEKTKAVAKARSSPRTSLSGLMGRKNAAGYYIGKIVDIGDWIGSVAGNGGSACTFSAMKCPTDDSMWTEEAMTPCQLLIGDGFFLALELNSGTPGAGPIIACYGLLSLNKITTKQNLHGLTVFWFKLGDGEVGEGRETEIQLPFVVEEHRDCIEKVKEGFKVEKKKEKERLKELERVRLRRESGEEELDFCERFSGEEGGGGEDGGGRGGEEE</sequence>
<feature type="region of interest" description="Disordered" evidence="5">
    <location>
        <begin position="59"/>
        <end position="140"/>
    </location>
</feature>
<dbReference type="InterPro" id="IPR035969">
    <property type="entry name" value="Rab-GAP_TBC_sf"/>
</dbReference>
<feature type="region of interest" description="Disordered" evidence="5">
    <location>
        <begin position="1182"/>
        <end position="1213"/>
    </location>
</feature>
<comment type="caution">
    <text evidence="8">The sequence shown here is derived from an EMBL/GenBank/DDBJ whole genome shotgun (WGS) entry which is preliminary data.</text>
</comment>
<evidence type="ECO:0000259" key="7">
    <source>
        <dbReference type="PROSITE" id="PS50206"/>
    </source>
</evidence>
<dbReference type="Pfam" id="PF00566">
    <property type="entry name" value="RabGAP-TBC"/>
    <property type="match status" value="1"/>
</dbReference>
<organism evidence="8 9">
    <name type="scientific">Triparma laevis f. longispina</name>
    <dbReference type="NCBI Taxonomy" id="1714387"/>
    <lineage>
        <taxon>Eukaryota</taxon>
        <taxon>Sar</taxon>
        <taxon>Stramenopiles</taxon>
        <taxon>Ochrophyta</taxon>
        <taxon>Bolidophyceae</taxon>
        <taxon>Parmales</taxon>
        <taxon>Triparmaceae</taxon>
        <taxon>Triparma</taxon>
    </lineage>
</organism>
<evidence type="ECO:0000256" key="2">
    <source>
        <dbReference type="ARBA" id="ARBA00014207"/>
    </source>
</evidence>
<dbReference type="OrthoDB" id="1668230at2759"/>
<dbReference type="GO" id="GO:0099041">
    <property type="term" value="P:vesicle tethering to Golgi"/>
    <property type="evidence" value="ECO:0007669"/>
    <property type="project" value="TreeGrafter"/>
</dbReference>
<evidence type="ECO:0000313" key="8">
    <source>
        <dbReference type="EMBL" id="GMH54707.1"/>
    </source>
</evidence>
<dbReference type="AlphaFoldDB" id="A0A9W7DTV5"/>
<accession>A0A9W7DTV5</accession>
<feature type="region of interest" description="Disordered" evidence="5">
    <location>
        <begin position="685"/>
        <end position="704"/>
    </location>
</feature>
<feature type="compositionally biased region" description="Acidic residues" evidence="5">
    <location>
        <begin position="810"/>
        <end position="824"/>
    </location>
</feature>
<dbReference type="PANTHER" id="PTHR13297">
    <property type="entry name" value="TBC1 DOMAIN FAMILY MEMBER 23-RELATED"/>
    <property type="match status" value="1"/>
</dbReference>
<feature type="compositionally biased region" description="Low complexity" evidence="5">
    <location>
        <begin position="61"/>
        <end position="72"/>
    </location>
</feature>
<dbReference type="PROSITE" id="PS50206">
    <property type="entry name" value="RHODANESE_3"/>
    <property type="match status" value="1"/>
</dbReference>
<dbReference type="GO" id="GO:0005829">
    <property type="term" value="C:cytosol"/>
    <property type="evidence" value="ECO:0007669"/>
    <property type="project" value="GOC"/>
</dbReference>
<feature type="compositionally biased region" description="Basic and acidic residues" evidence="5">
    <location>
        <begin position="122"/>
        <end position="131"/>
    </location>
</feature>
<dbReference type="PROSITE" id="PS50086">
    <property type="entry name" value="TBC_RABGAP"/>
    <property type="match status" value="1"/>
</dbReference>
<feature type="domain" description="Rab-GAP TBC" evidence="6">
    <location>
        <begin position="27"/>
        <end position="319"/>
    </location>
</feature>
<feature type="compositionally biased region" description="Basic and acidic residues" evidence="5">
    <location>
        <begin position="874"/>
        <end position="884"/>
    </location>
</feature>